<reference evidence="8 9" key="1">
    <citation type="submission" date="2020-04" db="EMBL/GenBank/DDBJ databases">
        <authorList>
            <person name="Liu A."/>
        </authorList>
    </citation>
    <scope>NUCLEOTIDE SEQUENCE [LARGE SCALE GENOMIC DNA]</scope>
    <source>
        <strain evidence="8 9">RZ02</strain>
    </source>
</reference>
<evidence type="ECO:0000256" key="3">
    <source>
        <dbReference type="ARBA" id="ARBA00023237"/>
    </source>
</evidence>
<dbReference type="InterPro" id="IPR006664">
    <property type="entry name" value="OMP_bac"/>
</dbReference>
<sequence length="251" mass="24296">MTNLAKLLIGGAATSLLAWGAHAAGGEKYVAGLGEGATAALAGAEVEGVTVAMETEPALSRVAVLSGEGLSDEQRAAAEAAVRGVDGVSEVRWAGEGDDAGAGAGGDGDGDAGDAATAAAVTECQTGVDAAIAEKSINFRSGSTFMPDSSLAVVTEVADALKNCSGMTVAVGGHTDATGSAEVNQNLSQGRADAVAAALTERGVAADRITATGFGSTQLKVPGDGANEANRRIEFTVSAGGASADAAEGGE</sequence>
<comment type="caution">
    <text evidence="8">The sequence shown here is derived from an EMBL/GenBank/DDBJ whole genome shotgun (WGS) entry which is preliminary data.</text>
</comment>
<keyword evidence="3" id="KW-0998">Cell outer membrane</keyword>
<evidence type="ECO:0000313" key="8">
    <source>
        <dbReference type="EMBL" id="NMW30730.1"/>
    </source>
</evidence>
<evidence type="ECO:0000256" key="2">
    <source>
        <dbReference type="ARBA" id="ARBA00023136"/>
    </source>
</evidence>
<keyword evidence="6" id="KW-0732">Signal</keyword>
<protein>
    <submittedName>
        <fullName evidence="8">OmpA family protein</fullName>
    </submittedName>
</protein>
<accession>A0A848QIV5</accession>
<feature type="region of interest" description="Disordered" evidence="5">
    <location>
        <begin position="95"/>
        <end position="114"/>
    </location>
</feature>
<evidence type="ECO:0000256" key="1">
    <source>
        <dbReference type="ARBA" id="ARBA00004442"/>
    </source>
</evidence>
<keyword evidence="2 4" id="KW-0472">Membrane</keyword>
<feature type="chain" id="PRO_5032892447" evidence="6">
    <location>
        <begin position="24"/>
        <end position="251"/>
    </location>
</feature>
<dbReference type="AlphaFoldDB" id="A0A848QIV5"/>
<dbReference type="Pfam" id="PF00691">
    <property type="entry name" value="OmpA"/>
    <property type="match status" value="1"/>
</dbReference>
<feature type="signal peptide" evidence="6">
    <location>
        <begin position="1"/>
        <end position="23"/>
    </location>
</feature>
<organism evidence="8 9">
    <name type="scientific">Pontixanthobacter rizhaonensis</name>
    <dbReference type="NCBI Taxonomy" id="2730337"/>
    <lineage>
        <taxon>Bacteria</taxon>
        <taxon>Pseudomonadati</taxon>
        <taxon>Pseudomonadota</taxon>
        <taxon>Alphaproteobacteria</taxon>
        <taxon>Sphingomonadales</taxon>
        <taxon>Erythrobacteraceae</taxon>
        <taxon>Pontixanthobacter</taxon>
    </lineage>
</organism>
<keyword evidence="9" id="KW-1185">Reference proteome</keyword>
<dbReference type="SUPFAM" id="SSF103088">
    <property type="entry name" value="OmpA-like"/>
    <property type="match status" value="1"/>
</dbReference>
<evidence type="ECO:0000259" key="7">
    <source>
        <dbReference type="PROSITE" id="PS51123"/>
    </source>
</evidence>
<dbReference type="InterPro" id="IPR006665">
    <property type="entry name" value="OmpA-like"/>
</dbReference>
<dbReference type="CDD" id="cd07185">
    <property type="entry name" value="OmpA_C-like"/>
    <property type="match status" value="1"/>
</dbReference>
<dbReference type="PANTHER" id="PTHR30329:SF21">
    <property type="entry name" value="LIPOPROTEIN YIAD-RELATED"/>
    <property type="match status" value="1"/>
</dbReference>
<dbReference type="InterPro" id="IPR050330">
    <property type="entry name" value="Bact_OuterMem_StrucFunc"/>
</dbReference>
<evidence type="ECO:0000256" key="4">
    <source>
        <dbReference type="PROSITE-ProRule" id="PRU00473"/>
    </source>
</evidence>
<dbReference type="InterPro" id="IPR036737">
    <property type="entry name" value="OmpA-like_sf"/>
</dbReference>
<dbReference type="Gene3D" id="3.30.1330.60">
    <property type="entry name" value="OmpA-like domain"/>
    <property type="match status" value="1"/>
</dbReference>
<dbReference type="RefSeq" id="WP_170009630.1">
    <property type="nucleotide sequence ID" value="NZ_JABCRE010000002.1"/>
</dbReference>
<comment type="subcellular location">
    <subcellularLocation>
        <location evidence="1">Cell outer membrane</location>
    </subcellularLocation>
</comment>
<name>A0A848QIV5_9SPHN</name>
<dbReference type="PRINTS" id="PR01021">
    <property type="entry name" value="OMPADOMAIN"/>
</dbReference>
<evidence type="ECO:0000256" key="6">
    <source>
        <dbReference type="SAM" id="SignalP"/>
    </source>
</evidence>
<dbReference type="EMBL" id="JABCRE010000002">
    <property type="protein sequence ID" value="NMW30730.1"/>
    <property type="molecule type" value="Genomic_DNA"/>
</dbReference>
<dbReference type="GO" id="GO:0009279">
    <property type="term" value="C:cell outer membrane"/>
    <property type="evidence" value="ECO:0007669"/>
    <property type="project" value="UniProtKB-SubCell"/>
</dbReference>
<dbReference type="Proteomes" id="UP000561181">
    <property type="component" value="Unassembled WGS sequence"/>
</dbReference>
<evidence type="ECO:0000313" key="9">
    <source>
        <dbReference type="Proteomes" id="UP000561181"/>
    </source>
</evidence>
<evidence type="ECO:0000256" key="5">
    <source>
        <dbReference type="SAM" id="MobiDB-lite"/>
    </source>
</evidence>
<feature type="domain" description="OmpA-like" evidence="7">
    <location>
        <begin position="126"/>
        <end position="241"/>
    </location>
</feature>
<dbReference type="PROSITE" id="PS51123">
    <property type="entry name" value="OMPA_2"/>
    <property type="match status" value="1"/>
</dbReference>
<gene>
    <name evidence="8" type="ORF">HKD42_01490</name>
</gene>
<proteinExistence type="predicted"/>
<dbReference type="PANTHER" id="PTHR30329">
    <property type="entry name" value="STATOR ELEMENT OF FLAGELLAR MOTOR COMPLEX"/>
    <property type="match status" value="1"/>
</dbReference>